<dbReference type="RefSeq" id="WP_144398971.1">
    <property type="nucleotide sequence ID" value="NZ_VJXW01000043.1"/>
</dbReference>
<gene>
    <name evidence="1" type="ORF">FL857_11970</name>
</gene>
<dbReference type="AlphaFoldDB" id="A0A552UUL2"/>
<evidence type="ECO:0000313" key="2">
    <source>
        <dbReference type="Proteomes" id="UP000319424"/>
    </source>
</evidence>
<protein>
    <recommendedName>
        <fullName evidence="3">Magnesium and cobalt transport protein CorA</fullName>
    </recommendedName>
</protein>
<proteinExistence type="predicted"/>
<dbReference type="EMBL" id="VJXW01000043">
    <property type="protein sequence ID" value="TRW21914.1"/>
    <property type="molecule type" value="Genomic_DNA"/>
</dbReference>
<organism evidence="1 2">
    <name type="scientific">Criibacterium bergeronii</name>
    <dbReference type="NCBI Taxonomy" id="1871336"/>
    <lineage>
        <taxon>Bacteria</taxon>
        <taxon>Bacillati</taxon>
        <taxon>Bacillota</taxon>
        <taxon>Clostridia</taxon>
        <taxon>Peptostreptococcales</taxon>
        <taxon>Filifactoraceae</taxon>
        <taxon>Criibacterium</taxon>
    </lineage>
</organism>
<comment type="caution">
    <text evidence="1">The sequence shown here is derived from an EMBL/GenBank/DDBJ whole genome shotgun (WGS) entry which is preliminary data.</text>
</comment>
<name>A0A552UUL2_9FIRM</name>
<evidence type="ECO:0008006" key="3">
    <source>
        <dbReference type="Google" id="ProtNLM"/>
    </source>
</evidence>
<dbReference type="OrthoDB" id="2623806at2"/>
<reference evidence="1 2" key="1">
    <citation type="submission" date="2019-07" db="EMBL/GenBank/DDBJ databases">
        <title>Criibacterium bergeronii gen. nov., sp. nov. isolated from human clinical samples.</title>
        <authorList>
            <person name="Maheux A.F."/>
            <person name="Boudreau D.K."/>
            <person name="Berube E."/>
            <person name="Brodeur S."/>
            <person name="Bernard K.A."/>
            <person name="Abed J.Y."/>
            <person name="Ducrey E."/>
            <person name="Guay E.F."/>
            <person name="Raymond F."/>
            <person name="Corbeil J."/>
            <person name="Domingo M.-C."/>
            <person name="Roy P.H."/>
            <person name="Boissinot M."/>
            <person name="Tocheva E.I."/>
            <person name="Omar R.F."/>
        </authorList>
    </citation>
    <scope>NUCLEOTIDE SEQUENCE [LARGE SCALE GENOMIC DNA]</scope>
    <source>
        <strain evidence="1 2">CCRI-24246</strain>
    </source>
</reference>
<accession>A0A552UUL2</accession>
<evidence type="ECO:0000313" key="1">
    <source>
        <dbReference type="EMBL" id="TRW21914.1"/>
    </source>
</evidence>
<dbReference type="Proteomes" id="UP000319424">
    <property type="component" value="Unassembled WGS sequence"/>
</dbReference>
<sequence length="90" mass="10830">MTERESLWYLINGLLNGSYSINVFCNEFTRIYDLEVDYDELSPEENYEFGKLSEMTARFSDDEEELKIPNMYYSENEIRNKVKCIFNKLK</sequence>